<reference evidence="2 3" key="1">
    <citation type="submission" date="2017-06" db="EMBL/GenBank/DDBJ databases">
        <title>Description of Avrilella dinanensis gen. nov. sp. nov.</title>
        <authorList>
            <person name="Leyer C."/>
            <person name="Sassi M."/>
            <person name="Minet J."/>
            <person name="Kayal S."/>
            <person name="Cattoir V."/>
        </authorList>
    </citation>
    <scope>NUCLEOTIDE SEQUENCE [LARGE SCALE GENOMIC DNA]</scope>
    <source>
        <strain evidence="2 3">UR159</strain>
    </source>
</reference>
<evidence type="ECO:0000256" key="1">
    <source>
        <dbReference type="SAM" id="Phobius"/>
    </source>
</evidence>
<gene>
    <name evidence="2" type="ORF">CDL10_02735</name>
</gene>
<keyword evidence="1" id="KW-0472">Membrane</keyword>
<keyword evidence="3" id="KW-1185">Reference proteome</keyword>
<protein>
    <submittedName>
        <fullName evidence="2">Uncharacterized protein</fullName>
    </submittedName>
</protein>
<sequence>MFYAISQIEQAVHRPEKMRNPKNPHNPMILRVFRNKVRTAFFTIYAKKAGGEFWDDTEQKKIGRRHWTSEMKVFEKQKVAEAPKPPFIFKFTIVGWIFLAFFIGLFIFIIYDSTKPPLPKSEQAVAMEKTPAKGDIYFGRYEIYKEKGNPLGAEIRFGWFKVAKVENNEYHIAKSTEMNRGYKPKEQLNNTDFEVQSMPPVKITEQTGYNISFKSDDELTEIYITDKK</sequence>
<dbReference type="Proteomes" id="UP000231960">
    <property type="component" value="Unassembled WGS sequence"/>
</dbReference>
<dbReference type="AlphaFoldDB" id="A0A2M9R3X3"/>
<name>A0A2M9R3X3_9FLAO</name>
<evidence type="ECO:0000313" key="3">
    <source>
        <dbReference type="Proteomes" id="UP000231960"/>
    </source>
</evidence>
<keyword evidence="1" id="KW-1133">Transmembrane helix</keyword>
<dbReference type="OrthoDB" id="1377971at2"/>
<proteinExistence type="predicted"/>
<comment type="caution">
    <text evidence="2">The sequence shown here is derived from an EMBL/GenBank/DDBJ whole genome shotgun (WGS) entry which is preliminary data.</text>
</comment>
<organism evidence="2 3">
    <name type="scientific">Avrilella dinanensis</name>
    <dbReference type="NCBI Taxonomy" id="2008672"/>
    <lineage>
        <taxon>Bacteria</taxon>
        <taxon>Pseudomonadati</taxon>
        <taxon>Bacteroidota</taxon>
        <taxon>Flavobacteriia</taxon>
        <taxon>Flavobacteriales</taxon>
        <taxon>Flavobacteriaceae</taxon>
        <taxon>Avrilella</taxon>
    </lineage>
</organism>
<feature type="transmembrane region" description="Helical" evidence="1">
    <location>
        <begin position="87"/>
        <end position="111"/>
    </location>
</feature>
<evidence type="ECO:0000313" key="2">
    <source>
        <dbReference type="EMBL" id="PJR03551.1"/>
    </source>
</evidence>
<dbReference type="RefSeq" id="WP_100677119.1">
    <property type="nucleotide sequence ID" value="NZ_NIPO01000001.1"/>
</dbReference>
<dbReference type="EMBL" id="NIPO01000001">
    <property type="protein sequence ID" value="PJR03551.1"/>
    <property type="molecule type" value="Genomic_DNA"/>
</dbReference>
<accession>A0A2M9R3X3</accession>
<keyword evidence="1" id="KW-0812">Transmembrane</keyword>